<dbReference type="Proteomes" id="UP001143474">
    <property type="component" value="Unassembled WGS sequence"/>
</dbReference>
<gene>
    <name evidence="2" type="ORF">GCM10017600_20320</name>
</gene>
<reference evidence="2" key="2">
    <citation type="submission" date="2023-01" db="EMBL/GenBank/DDBJ databases">
        <authorList>
            <person name="Sun Q."/>
            <person name="Evtushenko L."/>
        </authorList>
    </citation>
    <scope>NUCLEOTIDE SEQUENCE</scope>
    <source>
        <strain evidence="2">VKM Ac-2007</strain>
    </source>
</reference>
<accession>A0A9W6HYF0</accession>
<dbReference type="EMBL" id="BSEV01000003">
    <property type="protein sequence ID" value="GLK08627.1"/>
    <property type="molecule type" value="Genomic_DNA"/>
</dbReference>
<proteinExistence type="predicted"/>
<evidence type="ECO:0000313" key="3">
    <source>
        <dbReference type="Proteomes" id="UP001143474"/>
    </source>
</evidence>
<keyword evidence="3" id="KW-1185">Reference proteome</keyword>
<name>A0A9W6HYF0_9ACTN</name>
<feature type="compositionally biased region" description="Pro residues" evidence="1">
    <location>
        <begin position="204"/>
        <end position="217"/>
    </location>
</feature>
<protein>
    <submittedName>
        <fullName evidence="2">Uncharacterized protein</fullName>
    </submittedName>
</protein>
<dbReference type="AlphaFoldDB" id="A0A9W6HYF0"/>
<feature type="compositionally biased region" description="Low complexity" evidence="1">
    <location>
        <begin position="167"/>
        <end position="202"/>
    </location>
</feature>
<feature type="region of interest" description="Disordered" evidence="1">
    <location>
        <begin position="167"/>
        <end position="217"/>
    </location>
</feature>
<evidence type="ECO:0000313" key="2">
    <source>
        <dbReference type="EMBL" id="GLK08627.1"/>
    </source>
</evidence>
<sequence length="217" mass="22533">MLGAGVSLLLGVSCGGGESQPATTPLPLQSSGLVVGGDVQSRATDVVEIRLTEKQAQEIVDDCRGAIEIFEGQNPCADSLNSLIEKQGGDSREAPPSGERRCRSHGLCLKVYDVSDPDFAEAGFVEITDNRLHGKSLCESGPDHVCLRIGVKTSSVLDRIVGTVRPTASPTATVTPTPTEVATETSTRTSTETAPATPSVPSWSPKPEPTSAPPASP</sequence>
<evidence type="ECO:0000256" key="1">
    <source>
        <dbReference type="SAM" id="MobiDB-lite"/>
    </source>
</evidence>
<comment type="caution">
    <text evidence="2">The sequence shown here is derived from an EMBL/GenBank/DDBJ whole genome shotgun (WGS) entry which is preliminary data.</text>
</comment>
<organism evidence="2 3">
    <name type="scientific">Streptosporangium carneum</name>
    <dbReference type="NCBI Taxonomy" id="47481"/>
    <lineage>
        <taxon>Bacteria</taxon>
        <taxon>Bacillati</taxon>
        <taxon>Actinomycetota</taxon>
        <taxon>Actinomycetes</taxon>
        <taxon>Streptosporangiales</taxon>
        <taxon>Streptosporangiaceae</taxon>
        <taxon>Streptosporangium</taxon>
    </lineage>
</organism>
<reference evidence="2" key="1">
    <citation type="journal article" date="2014" name="Int. J. Syst. Evol. Microbiol.">
        <title>Complete genome sequence of Corynebacterium casei LMG S-19264T (=DSM 44701T), isolated from a smear-ripened cheese.</title>
        <authorList>
            <consortium name="US DOE Joint Genome Institute (JGI-PGF)"/>
            <person name="Walter F."/>
            <person name="Albersmeier A."/>
            <person name="Kalinowski J."/>
            <person name="Ruckert C."/>
        </authorList>
    </citation>
    <scope>NUCLEOTIDE SEQUENCE</scope>
    <source>
        <strain evidence="2">VKM Ac-2007</strain>
    </source>
</reference>